<feature type="region of interest" description="Disordered" evidence="1">
    <location>
        <begin position="1"/>
        <end position="24"/>
    </location>
</feature>
<organism evidence="2">
    <name type="scientific">uncultured Caudovirales phage</name>
    <dbReference type="NCBI Taxonomy" id="2100421"/>
    <lineage>
        <taxon>Viruses</taxon>
        <taxon>Duplodnaviria</taxon>
        <taxon>Heunggongvirae</taxon>
        <taxon>Uroviricota</taxon>
        <taxon>Caudoviricetes</taxon>
        <taxon>Peduoviridae</taxon>
        <taxon>Maltschvirus</taxon>
        <taxon>Maltschvirus maltsch</taxon>
    </lineage>
</organism>
<sequence length="163" mass="18173">MEYKSDPERLSTNPSKGRRVASKLDKTKKAKVKELLKDGMPLRAIERETDIPRTTLRAVRNEMEDNKEFNLGTWKKQTAMTLSQIVSKGGTRLMSEIDNIPAGQLPLAIAIMTDKVMALQDAPTVVVEHRLRVSHDDINAMLKGDIIDLPNVTPKDTLPPVSS</sequence>
<gene>
    <name evidence="2" type="ORF">UFOVP157_35</name>
</gene>
<protein>
    <submittedName>
        <fullName evidence="2">Uncharacterized protein</fullName>
    </submittedName>
</protein>
<accession>A0A6J7W9P4</accession>
<proteinExistence type="predicted"/>
<evidence type="ECO:0000256" key="1">
    <source>
        <dbReference type="SAM" id="MobiDB-lite"/>
    </source>
</evidence>
<evidence type="ECO:0000313" key="2">
    <source>
        <dbReference type="EMBL" id="CAB5178767.1"/>
    </source>
</evidence>
<dbReference type="EMBL" id="LR798206">
    <property type="protein sequence ID" value="CAB5178767.1"/>
    <property type="molecule type" value="Genomic_DNA"/>
</dbReference>
<reference evidence="2" key="1">
    <citation type="submission" date="2020-05" db="EMBL/GenBank/DDBJ databases">
        <authorList>
            <person name="Chiriac C."/>
            <person name="Salcher M."/>
            <person name="Ghai R."/>
            <person name="Kavagutti S V."/>
        </authorList>
    </citation>
    <scope>NUCLEOTIDE SEQUENCE</scope>
</reference>
<name>A0A6J7W9P4_9CAUD</name>